<dbReference type="InterPro" id="IPR036689">
    <property type="entry name" value="ESAT-6-like_sf"/>
</dbReference>
<name>A0A930VBJ0_9ACTN</name>
<organism evidence="1 2">
    <name type="scientific">Nocardioides islandensis</name>
    <dbReference type="NCBI Taxonomy" id="433663"/>
    <lineage>
        <taxon>Bacteria</taxon>
        <taxon>Bacillati</taxon>
        <taxon>Actinomycetota</taxon>
        <taxon>Actinomycetes</taxon>
        <taxon>Propionibacteriales</taxon>
        <taxon>Nocardioidaceae</taxon>
        <taxon>Nocardioides</taxon>
    </lineage>
</organism>
<dbReference type="RefSeq" id="WP_194704999.1">
    <property type="nucleotide sequence ID" value="NZ_JADKPN010000001.1"/>
</dbReference>
<evidence type="ECO:0000313" key="1">
    <source>
        <dbReference type="EMBL" id="MBF4761810.1"/>
    </source>
</evidence>
<comment type="caution">
    <text evidence="1">The sequence shown here is derived from an EMBL/GenBank/DDBJ whole genome shotgun (WGS) entry which is preliminary data.</text>
</comment>
<proteinExistence type="predicted"/>
<dbReference type="SUPFAM" id="SSF140453">
    <property type="entry name" value="EsxAB dimer-like"/>
    <property type="match status" value="1"/>
</dbReference>
<sequence length="100" mass="10884">MSEDFVVELDELADVVGDLEACERHLALLVEDLDRQVAALHGTWRGLAADAQRLAHLDWSEGMTAMRGSLGELRAAARLAHEEYAGAAATNVAMWREVAP</sequence>
<evidence type="ECO:0000313" key="2">
    <source>
        <dbReference type="Proteomes" id="UP000640489"/>
    </source>
</evidence>
<dbReference type="InterPro" id="IPR010310">
    <property type="entry name" value="T7SS_ESAT-6-like"/>
</dbReference>
<protein>
    <submittedName>
        <fullName evidence="1">WXG100 family type VII secretion target</fullName>
    </submittedName>
</protein>
<keyword evidence="2" id="KW-1185">Reference proteome</keyword>
<dbReference type="EMBL" id="JADKPN010000001">
    <property type="protein sequence ID" value="MBF4761810.1"/>
    <property type="molecule type" value="Genomic_DNA"/>
</dbReference>
<dbReference type="AlphaFoldDB" id="A0A930VBJ0"/>
<accession>A0A930VBJ0</accession>
<gene>
    <name evidence="1" type="ORF">ISU07_01615</name>
</gene>
<reference evidence="1" key="1">
    <citation type="submission" date="2020-11" db="EMBL/GenBank/DDBJ databases">
        <title>Nocardioides sp. nov., isolated from Soil of Cynanchum wilfordii Hemsley rhizosphere.</title>
        <authorList>
            <person name="Lee J.-S."/>
            <person name="Suh M.K."/>
            <person name="Kim J.-S."/>
        </authorList>
    </citation>
    <scope>NUCLEOTIDE SEQUENCE</scope>
    <source>
        <strain evidence="1">KCTC 19275</strain>
    </source>
</reference>
<dbReference type="Pfam" id="PF06013">
    <property type="entry name" value="WXG100"/>
    <property type="match status" value="1"/>
</dbReference>
<dbReference type="Proteomes" id="UP000640489">
    <property type="component" value="Unassembled WGS sequence"/>
</dbReference>
<dbReference type="Gene3D" id="1.10.287.1060">
    <property type="entry name" value="ESAT-6-like"/>
    <property type="match status" value="1"/>
</dbReference>